<accession>A0A0C3LER3</accession>
<feature type="compositionally biased region" description="Polar residues" evidence="1">
    <location>
        <begin position="1"/>
        <end position="40"/>
    </location>
</feature>
<keyword evidence="3" id="KW-1185">Reference proteome</keyword>
<sequence length="80" mass="8250">MTSYTSVANNENATAPKDSLTTSQPVARTAPDATSPNNAPSDPEKAAEQLPEGQADAKNKDPRPCGPCGEVFEAYVGPSS</sequence>
<evidence type="ECO:0000313" key="3">
    <source>
        <dbReference type="Proteomes" id="UP000054248"/>
    </source>
</evidence>
<dbReference type="AlphaFoldDB" id="A0A0C3LER3"/>
<protein>
    <submittedName>
        <fullName evidence="2">Uncharacterized protein</fullName>
    </submittedName>
</protein>
<gene>
    <name evidence="2" type="ORF">M407DRAFT_30419</name>
</gene>
<evidence type="ECO:0000313" key="2">
    <source>
        <dbReference type="EMBL" id="KIO19932.1"/>
    </source>
</evidence>
<organism evidence="2 3">
    <name type="scientific">Tulasnella calospora MUT 4182</name>
    <dbReference type="NCBI Taxonomy" id="1051891"/>
    <lineage>
        <taxon>Eukaryota</taxon>
        <taxon>Fungi</taxon>
        <taxon>Dikarya</taxon>
        <taxon>Basidiomycota</taxon>
        <taxon>Agaricomycotina</taxon>
        <taxon>Agaricomycetes</taxon>
        <taxon>Cantharellales</taxon>
        <taxon>Tulasnellaceae</taxon>
        <taxon>Tulasnella</taxon>
    </lineage>
</organism>
<reference evidence="2 3" key="1">
    <citation type="submission" date="2014-04" db="EMBL/GenBank/DDBJ databases">
        <authorList>
            <consortium name="DOE Joint Genome Institute"/>
            <person name="Kuo A."/>
            <person name="Girlanda M."/>
            <person name="Perotto S."/>
            <person name="Kohler A."/>
            <person name="Nagy L.G."/>
            <person name="Floudas D."/>
            <person name="Copeland A."/>
            <person name="Barry K.W."/>
            <person name="Cichocki N."/>
            <person name="Veneault-Fourrey C."/>
            <person name="LaButti K."/>
            <person name="Lindquist E.A."/>
            <person name="Lipzen A."/>
            <person name="Lundell T."/>
            <person name="Morin E."/>
            <person name="Murat C."/>
            <person name="Sun H."/>
            <person name="Tunlid A."/>
            <person name="Henrissat B."/>
            <person name="Grigoriev I.V."/>
            <person name="Hibbett D.S."/>
            <person name="Martin F."/>
            <person name="Nordberg H.P."/>
            <person name="Cantor M.N."/>
            <person name="Hua S.X."/>
        </authorList>
    </citation>
    <scope>NUCLEOTIDE SEQUENCE [LARGE SCALE GENOMIC DNA]</scope>
    <source>
        <strain evidence="2 3">MUT 4182</strain>
    </source>
</reference>
<reference evidence="3" key="2">
    <citation type="submission" date="2015-01" db="EMBL/GenBank/DDBJ databases">
        <title>Evolutionary Origins and Diversification of the Mycorrhizal Mutualists.</title>
        <authorList>
            <consortium name="DOE Joint Genome Institute"/>
            <consortium name="Mycorrhizal Genomics Consortium"/>
            <person name="Kohler A."/>
            <person name="Kuo A."/>
            <person name="Nagy L.G."/>
            <person name="Floudas D."/>
            <person name="Copeland A."/>
            <person name="Barry K.W."/>
            <person name="Cichocki N."/>
            <person name="Veneault-Fourrey C."/>
            <person name="LaButti K."/>
            <person name="Lindquist E.A."/>
            <person name="Lipzen A."/>
            <person name="Lundell T."/>
            <person name="Morin E."/>
            <person name="Murat C."/>
            <person name="Riley R."/>
            <person name="Ohm R."/>
            <person name="Sun H."/>
            <person name="Tunlid A."/>
            <person name="Henrissat B."/>
            <person name="Grigoriev I.V."/>
            <person name="Hibbett D.S."/>
            <person name="Martin F."/>
        </authorList>
    </citation>
    <scope>NUCLEOTIDE SEQUENCE [LARGE SCALE GENOMIC DNA]</scope>
    <source>
        <strain evidence="3">MUT 4182</strain>
    </source>
</reference>
<name>A0A0C3LER3_9AGAM</name>
<dbReference type="EMBL" id="KN823196">
    <property type="protein sequence ID" value="KIO19932.1"/>
    <property type="molecule type" value="Genomic_DNA"/>
</dbReference>
<proteinExistence type="predicted"/>
<feature type="region of interest" description="Disordered" evidence="1">
    <location>
        <begin position="1"/>
        <end position="80"/>
    </location>
</feature>
<dbReference type="Proteomes" id="UP000054248">
    <property type="component" value="Unassembled WGS sequence"/>
</dbReference>
<dbReference type="OrthoDB" id="3162424at2759"/>
<dbReference type="HOGENOM" id="CLU_2591535_0_0_1"/>
<evidence type="ECO:0000256" key="1">
    <source>
        <dbReference type="SAM" id="MobiDB-lite"/>
    </source>
</evidence>